<evidence type="ECO:0000313" key="4">
    <source>
        <dbReference type="EMBL" id="OAQ33712.1"/>
    </source>
</evidence>
<dbReference type="AlphaFoldDB" id="A0A197K7Q8"/>
<accession>A0A197K7Q8</accession>
<dbReference type="InterPro" id="IPR013087">
    <property type="entry name" value="Znf_C2H2_type"/>
</dbReference>
<dbReference type="InterPro" id="IPR036236">
    <property type="entry name" value="Znf_C2H2_sf"/>
</dbReference>
<dbReference type="Gene3D" id="3.30.160.60">
    <property type="entry name" value="Classic Zinc Finger"/>
    <property type="match status" value="1"/>
</dbReference>
<dbReference type="EMBL" id="KV442020">
    <property type="protein sequence ID" value="OAQ33712.1"/>
    <property type="molecule type" value="Genomic_DNA"/>
</dbReference>
<gene>
    <name evidence="4" type="ORF">K457DRAFT_863189</name>
</gene>
<evidence type="ECO:0000259" key="3">
    <source>
        <dbReference type="PROSITE" id="PS50157"/>
    </source>
</evidence>
<dbReference type="Proteomes" id="UP000078512">
    <property type="component" value="Unassembled WGS sequence"/>
</dbReference>
<organism evidence="4 5">
    <name type="scientific">Linnemannia elongata AG-77</name>
    <dbReference type="NCBI Taxonomy" id="1314771"/>
    <lineage>
        <taxon>Eukaryota</taxon>
        <taxon>Fungi</taxon>
        <taxon>Fungi incertae sedis</taxon>
        <taxon>Mucoromycota</taxon>
        <taxon>Mortierellomycotina</taxon>
        <taxon>Mortierellomycetes</taxon>
        <taxon>Mortierellales</taxon>
        <taxon>Mortierellaceae</taxon>
        <taxon>Linnemannia</taxon>
    </lineage>
</organism>
<keyword evidence="1" id="KW-0862">Zinc</keyword>
<evidence type="ECO:0000256" key="1">
    <source>
        <dbReference type="PROSITE-ProRule" id="PRU00042"/>
    </source>
</evidence>
<keyword evidence="1" id="KW-0863">Zinc-finger</keyword>
<feature type="region of interest" description="Disordered" evidence="2">
    <location>
        <begin position="97"/>
        <end position="135"/>
    </location>
</feature>
<proteinExistence type="predicted"/>
<dbReference type="PROSITE" id="PS50157">
    <property type="entry name" value="ZINC_FINGER_C2H2_2"/>
    <property type="match status" value="1"/>
</dbReference>
<evidence type="ECO:0000313" key="5">
    <source>
        <dbReference type="Proteomes" id="UP000078512"/>
    </source>
</evidence>
<dbReference type="PROSITE" id="PS00028">
    <property type="entry name" value="ZINC_FINGER_C2H2_1"/>
    <property type="match status" value="1"/>
</dbReference>
<dbReference type="SUPFAM" id="SSF57667">
    <property type="entry name" value="beta-beta-alpha zinc fingers"/>
    <property type="match status" value="1"/>
</dbReference>
<keyword evidence="1" id="KW-0479">Metal-binding</keyword>
<feature type="domain" description="C2H2-type" evidence="3">
    <location>
        <begin position="219"/>
        <end position="248"/>
    </location>
</feature>
<sequence>MLVSSAFHNTPHKDSLGSTSSHNNYVYPSPSLSPVALFHSTMDALAEDNRHRSSVKCLMNRPNPPATSLDALVLALEATAEELEGGFEHAYYRPVKSTDFDDDDNENEDPNATVPSSPTFFMKKTSDPSDAPSLHQLPALFLPESVVSSQATPPPAPSMSYDASFPPSPVSPTLPLSTFPDQMSTVPTTTIMSAQRKMSVCSQSSVSSSGSSSERTKSFACMIGTCQKKFYQVAHLRIHERCHTGTRPFVSPFPYLSCIPRLPFCSWNLYLLYYAARIEFWRHENGAKKKR</sequence>
<dbReference type="STRING" id="1314771.A0A197K7Q8"/>
<dbReference type="OrthoDB" id="2422497at2759"/>
<evidence type="ECO:0000256" key="2">
    <source>
        <dbReference type="SAM" id="MobiDB-lite"/>
    </source>
</evidence>
<feature type="compositionally biased region" description="Acidic residues" evidence="2">
    <location>
        <begin position="100"/>
        <end position="109"/>
    </location>
</feature>
<protein>
    <recommendedName>
        <fullName evidence="3">C2H2-type domain-containing protein</fullName>
    </recommendedName>
</protein>
<dbReference type="GO" id="GO:0008270">
    <property type="term" value="F:zinc ion binding"/>
    <property type="evidence" value="ECO:0007669"/>
    <property type="project" value="UniProtKB-KW"/>
</dbReference>
<reference evidence="4 5" key="1">
    <citation type="submission" date="2016-05" db="EMBL/GenBank/DDBJ databases">
        <title>Genome sequencing reveals origins of a unique bacterial endosymbiosis in the earliest lineages of terrestrial Fungi.</title>
        <authorList>
            <consortium name="DOE Joint Genome Institute"/>
            <person name="Uehling J."/>
            <person name="Gryganskyi A."/>
            <person name="Hameed K."/>
            <person name="Tschaplinski T."/>
            <person name="Misztal P."/>
            <person name="Wu S."/>
            <person name="Desiro A."/>
            <person name="Vande Pol N."/>
            <person name="Du Z.-Y."/>
            <person name="Zienkiewicz A."/>
            <person name="Zienkiewicz K."/>
            <person name="Morin E."/>
            <person name="Tisserant E."/>
            <person name="Splivallo R."/>
            <person name="Hainaut M."/>
            <person name="Henrissat B."/>
            <person name="Ohm R."/>
            <person name="Kuo A."/>
            <person name="Yan J."/>
            <person name="Lipzen A."/>
            <person name="Nolan M."/>
            <person name="Labutti K."/>
            <person name="Barry K."/>
            <person name="Goldstein A."/>
            <person name="Labbe J."/>
            <person name="Schadt C."/>
            <person name="Tuskan G."/>
            <person name="Grigoriev I."/>
            <person name="Martin F."/>
            <person name="Vilgalys R."/>
            <person name="Bonito G."/>
        </authorList>
    </citation>
    <scope>NUCLEOTIDE SEQUENCE [LARGE SCALE GENOMIC DNA]</scope>
    <source>
        <strain evidence="4 5">AG-77</strain>
    </source>
</reference>
<feature type="region of interest" description="Disordered" evidence="2">
    <location>
        <begin position="1"/>
        <end position="21"/>
    </location>
</feature>
<name>A0A197K7Q8_9FUNG</name>
<keyword evidence="5" id="KW-1185">Reference proteome</keyword>